<evidence type="ECO:0000259" key="1">
    <source>
        <dbReference type="Pfam" id="PF07687"/>
    </source>
</evidence>
<dbReference type="Gene3D" id="3.30.70.360">
    <property type="match status" value="1"/>
</dbReference>
<evidence type="ECO:0000313" key="2">
    <source>
        <dbReference type="EMBL" id="MDQ0643919.1"/>
    </source>
</evidence>
<dbReference type="InterPro" id="IPR017439">
    <property type="entry name" value="Amidohydrolase"/>
</dbReference>
<organism evidence="2 3">
    <name type="scientific">Microbacterium murale</name>
    <dbReference type="NCBI Taxonomy" id="1081040"/>
    <lineage>
        <taxon>Bacteria</taxon>
        <taxon>Bacillati</taxon>
        <taxon>Actinomycetota</taxon>
        <taxon>Actinomycetes</taxon>
        <taxon>Micrococcales</taxon>
        <taxon>Microbacteriaceae</taxon>
        <taxon>Microbacterium</taxon>
    </lineage>
</organism>
<dbReference type="RefSeq" id="WP_307361105.1">
    <property type="nucleotide sequence ID" value="NZ_JAUSXK010000001.1"/>
</dbReference>
<dbReference type="EMBL" id="JAUSXK010000001">
    <property type="protein sequence ID" value="MDQ0643919.1"/>
    <property type="molecule type" value="Genomic_DNA"/>
</dbReference>
<evidence type="ECO:0000313" key="3">
    <source>
        <dbReference type="Proteomes" id="UP001239085"/>
    </source>
</evidence>
<name>A0ABU0P9B1_9MICO</name>
<dbReference type="InterPro" id="IPR002933">
    <property type="entry name" value="Peptidase_M20"/>
</dbReference>
<sequence>MSIDLEALYIDLHQHPELSFQETRTAGIAAGHLRDLGLEVEEGVGITGVVGLLRNGDGPTIWARADMDALPVEEQTGLAYASTATGVDPAGHTVPVMHACGHDMHVTAMIGAVERLVADRAEWSGTLVVIIQPAEEYGAGARAMLDAGILDRYPKPDIVLGQHVTPFAAGIIGVRSGTQMAASDGLTVTLHGRGGHGSRPHTTVDPVVMAAATVMRLQTIASRETDPQDVAVVTVGSIHAGLKNNIIPAEATLELSLRYPNDEARATVLASVERIVRAEALASGAEREPEIRTDHTLPPTINDEDAVARVTTAFQRVLGEAAVIDPGMITGSEDVSWFARDAGAPLVFWFWGGVDPATFAAAVAGGSVAHDIPTNHSPLFAPEIHPTIEVGVTAMATAVREFLG</sequence>
<dbReference type="InterPro" id="IPR011650">
    <property type="entry name" value="Peptidase_M20_dimer"/>
</dbReference>
<reference evidence="2 3" key="1">
    <citation type="submission" date="2023-07" db="EMBL/GenBank/DDBJ databases">
        <title>Comparative genomics of wheat-associated soil bacteria to identify genetic determinants of phenazine resistance.</title>
        <authorList>
            <person name="Mouncey N."/>
        </authorList>
    </citation>
    <scope>NUCLEOTIDE SEQUENCE [LARGE SCALE GENOMIC DNA]</scope>
    <source>
        <strain evidence="2 3">W2I7</strain>
    </source>
</reference>
<accession>A0ABU0P9B1</accession>
<dbReference type="PANTHER" id="PTHR11014:SF63">
    <property type="entry name" value="METALLOPEPTIDASE, PUTATIVE (AFU_ORTHOLOGUE AFUA_6G09600)-RELATED"/>
    <property type="match status" value="1"/>
</dbReference>
<keyword evidence="3" id="KW-1185">Reference proteome</keyword>
<gene>
    <name evidence="2" type="ORF">QFZ46_002079</name>
</gene>
<dbReference type="InterPro" id="IPR036264">
    <property type="entry name" value="Bact_exopeptidase_dim_dom"/>
</dbReference>
<protein>
    <submittedName>
        <fullName evidence="2">Amidohydrolase</fullName>
    </submittedName>
</protein>
<dbReference type="PIRSF" id="PIRSF005962">
    <property type="entry name" value="Pept_M20D_amidohydro"/>
    <property type="match status" value="1"/>
</dbReference>
<feature type="domain" description="Peptidase M20 dimerisation" evidence="1">
    <location>
        <begin position="185"/>
        <end position="280"/>
    </location>
</feature>
<dbReference type="Proteomes" id="UP001239085">
    <property type="component" value="Unassembled WGS sequence"/>
</dbReference>
<dbReference type="SUPFAM" id="SSF53187">
    <property type="entry name" value="Zn-dependent exopeptidases"/>
    <property type="match status" value="1"/>
</dbReference>
<dbReference type="PANTHER" id="PTHR11014">
    <property type="entry name" value="PEPTIDASE M20 FAMILY MEMBER"/>
    <property type="match status" value="1"/>
</dbReference>
<comment type="caution">
    <text evidence="2">The sequence shown here is derived from an EMBL/GenBank/DDBJ whole genome shotgun (WGS) entry which is preliminary data.</text>
</comment>
<dbReference type="SUPFAM" id="SSF55031">
    <property type="entry name" value="Bacterial exopeptidase dimerisation domain"/>
    <property type="match status" value="1"/>
</dbReference>
<dbReference type="Pfam" id="PF07687">
    <property type="entry name" value="M20_dimer"/>
    <property type="match status" value="1"/>
</dbReference>
<proteinExistence type="predicted"/>
<dbReference type="Gene3D" id="3.40.630.10">
    <property type="entry name" value="Zn peptidases"/>
    <property type="match status" value="1"/>
</dbReference>
<dbReference type="Pfam" id="PF01546">
    <property type="entry name" value="Peptidase_M20"/>
    <property type="match status" value="1"/>
</dbReference>
<dbReference type="NCBIfam" id="TIGR01891">
    <property type="entry name" value="amidohydrolases"/>
    <property type="match status" value="1"/>
</dbReference>